<dbReference type="GO" id="GO:0051285">
    <property type="term" value="C:cell cortex of cell tip"/>
    <property type="evidence" value="ECO:0007669"/>
    <property type="project" value="TreeGrafter"/>
</dbReference>
<dbReference type="PROSITE" id="PS51257">
    <property type="entry name" value="PROKAR_LIPOPROTEIN"/>
    <property type="match status" value="1"/>
</dbReference>
<sequence>MRWLGLFPILASIVACVLGFLCIFAGSQPDVMEDYDLINVNTSQMLQNLIDLNPTPSNEGSDGLLSGLLSNVTDRVTGWIDDKIDAGITDLTEELGINDFYSVHMMDYCTGSYGPNSVPNATLLESDFDKNVTECSNRTASFSFDLADILEETLNKSGIDISLDDLRFPDELQNGLDALAGLFQAAFILFCIGIALSFFAMIFPLWFIISSGRGVGRGRVAALVNLVIAMLAFLAYGIASAITTTLIVKGTNVINKYGENIGIEAKQGAKFLGISWAATGLMFLSAIIWCGGCIVGRRRRTQVVKEG</sequence>
<accession>A0A6G1FQT3</accession>
<protein>
    <submittedName>
        <fullName evidence="3 5">Integral membrane protein-like protein</fullName>
    </submittedName>
</protein>
<keyword evidence="2" id="KW-0732">Signal</keyword>
<evidence type="ECO:0000256" key="1">
    <source>
        <dbReference type="SAM" id="Phobius"/>
    </source>
</evidence>
<evidence type="ECO:0000313" key="5">
    <source>
        <dbReference type="RefSeq" id="XP_033529701.1"/>
    </source>
</evidence>
<gene>
    <name evidence="3 5" type="ORF">P152DRAFT_406196</name>
</gene>
<dbReference type="AlphaFoldDB" id="A0A6G1FQT3"/>
<dbReference type="OrthoDB" id="4159154at2759"/>
<reference evidence="5" key="2">
    <citation type="submission" date="2020-04" db="EMBL/GenBank/DDBJ databases">
        <authorList>
            <consortium name="NCBI Genome Project"/>
        </authorList>
    </citation>
    <scope>NUCLEOTIDE SEQUENCE</scope>
    <source>
        <strain evidence="5">CBS 781.70</strain>
    </source>
</reference>
<keyword evidence="1" id="KW-0812">Transmembrane</keyword>
<evidence type="ECO:0000313" key="3">
    <source>
        <dbReference type="EMBL" id="KAF1808070.1"/>
    </source>
</evidence>
<dbReference type="GeneID" id="54417430"/>
<feature type="transmembrane region" description="Helical" evidence="1">
    <location>
        <begin position="220"/>
        <end position="242"/>
    </location>
</feature>
<dbReference type="Pfam" id="PF06687">
    <property type="entry name" value="SUR7"/>
    <property type="match status" value="1"/>
</dbReference>
<feature type="transmembrane region" description="Helical" evidence="1">
    <location>
        <begin position="274"/>
        <end position="295"/>
    </location>
</feature>
<evidence type="ECO:0000256" key="2">
    <source>
        <dbReference type="SAM" id="SignalP"/>
    </source>
</evidence>
<organism evidence="3">
    <name type="scientific">Eremomyces bilateralis CBS 781.70</name>
    <dbReference type="NCBI Taxonomy" id="1392243"/>
    <lineage>
        <taxon>Eukaryota</taxon>
        <taxon>Fungi</taxon>
        <taxon>Dikarya</taxon>
        <taxon>Ascomycota</taxon>
        <taxon>Pezizomycotina</taxon>
        <taxon>Dothideomycetes</taxon>
        <taxon>Dothideomycetes incertae sedis</taxon>
        <taxon>Eremomycetales</taxon>
        <taxon>Eremomycetaceae</taxon>
        <taxon>Eremomyces</taxon>
    </lineage>
</organism>
<reference evidence="5" key="3">
    <citation type="submission" date="2025-04" db="UniProtKB">
        <authorList>
            <consortium name="RefSeq"/>
        </authorList>
    </citation>
    <scope>IDENTIFICATION</scope>
    <source>
        <strain evidence="5">CBS 781.70</strain>
    </source>
</reference>
<proteinExistence type="predicted"/>
<feature type="chain" id="PRO_5044631514" evidence="2">
    <location>
        <begin position="20"/>
        <end position="307"/>
    </location>
</feature>
<dbReference type="InterPro" id="IPR052413">
    <property type="entry name" value="SUR7_domain"/>
</dbReference>
<dbReference type="RefSeq" id="XP_033529701.1">
    <property type="nucleotide sequence ID" value="XM_033676860.1"/>
</dbReference>
<feature type="signal peptide" evidence="2">
    <location>
        <begin position="1"/>
        <end position="19"/>
    </location>
</feature>
<dbReference type="PANTHER" id="PTHR28019:SF7">
    <property type="entry name" value="SUR7 PROTEIN"/>
    <property type="match status" value="1"/>
</dbReference>
<evidence type="ECO:0000313" key="4">
    <source>
        <dbReference type="Proteomes" id="UP000504638"/>
    </source>
</evidence>
<dbReference type="Proteomes" id="UP000504638">
    <property type="component" value="Unplaced"/>
</dbReference>
<feature type="transmembrane region" description="Helical" evidence="1">
    <location>
        <begin position="182"/>
        <end position="208"/>
    </location>
</feature>
<keyword evidence="1" id="KW-0472">Membrane</keyword>
<dbReference type="GO" id="GO:0031505">
    <property type="term" value="P:fungal-type cell wall organization"/>
    <property type="evidence" value="ECO:0007669"/>
    <property type="project" value="TreeGrafter"/>
</dbReference>
<dbReference type="InterPro" id="IPR009571">
    <property type="entry name" value="SUR7/Rim9-like_fungi"/>
</dbReference>
<keyword evidence="4" id="KW-1185">Reference proteome</keyword>
<name>A0A6G1FQT3_9PEZI</name>
<keyword evidence="1" id="KW-1133">Transmembrane helix</keyword>
<reference evidence="3 5" key="1">
    <citation type="submission" date="2020-01" db="EMBL/GenBank/DDBJ databases">
        <authorList>
            <consortium name="DOE Joint Genome Institute"/>
            <person name="Haridas S."/>
            <person name="Albert R."/>
            <person name="Binder M."/>
            <person name="Bloem J."/>
            <person name="Labutti K."/>
            <person name="Salamov A."/>
            <person name="Andreopoulos B."/>
            <person name="Baker S.E."/>
            <person name="Barry K."/>
            <person name="Bills G."/>
            <person name="Bluhm B.H."/>
            <person name="Cannon C."/>
            <person name="Castanera R."/>
            <person name="Culley D.E."/>
            <person name="Daum C."/>
            <person name="Ezra D."/>
            <person name="Gonzalez J.B."/>
            <person name="Henrissat B."/>
            <person name="Kuo A."/>
            <person name="Liang C."/>
            <person name="Lipzen A."/>
            <person name="Lutzoni F."/>
            <person name="Magnuson J."/>
            <person name="Mondo S."/>
            <person name="Nolan M."/>
            <person name="Ohm R."/>
            <person name="Pangilinan J."/>
            <person name="Park H.-J."/>
            <person name="Ramirez L."/>
            <person name="Alfaro M."/>
            <person name="Sun H."/>
            <person name="Tritt A."/>
            <person name="Yoshinaga Y."/>
            <person name="Zwiers L.-H."/>
            <person name="Turgeon B.G."/>
            <person name="Goodwin S.B."/>
            <person name="Spatafora J.W."/>
            <person name="Crous P.W."/>
            <person name="Grigoriev I.V."/>
        </authorList>
    </citation>
    <scope>NUCLEOTIDE SEQUENCE</scope>
    <source>
        <strain evidence="3 5">CBS 781.70</strain>
    </source>
</reference>
<dbReference type="PANTHER" id="PTHR28019">
    <property type="entry name" value="CELL MEMBRANE PROTEIN YLR413W-RELATED"/>
    <property type="match status" value="1"/>
</dbReference>
<dbReference type="GO" id="GO:0005886">
    <property type="term" value="C:plasma membrane"/>
    <property type="evidence" value="ECO:0007669"/>
    <property type="project" value="InterPro"/>
</dbReference>
<dbReference type="EMBL" id="ML975192">
    <property type="protein sequence ID" value="KAF1808070.1"/>
    <property type="molecule type" value="Genomic_DNA"/>
</dbReference>